<keyword evidence="2" id="KW-1185">Reference proteome</keyword>
<proteinExistence type="predicted"/>
<sequence>MPFDPPARAATLPAWLTPGLIGELATTIEEALAAGATLSAAQETALMLARALHPALPAPDLREALSLAMHVLRDARTDGRPPR</sequence>
<name>A0ABS5F9B4_9PROT</name>
<dbReference type="Proteomes" id="UP001196870">
    <property type="component" value="Unassembled WGS sequence"/>
</dbReference>
<dbReference type="RefSeq" id="WP_211857889.1">
    <property type="nucleotide sequence ID" value="NZ_JAAGBB010000086.1"/>
</dbReference>
<reference evidence="2" key="1">
    <citation type="journal article" date="2021" name="Syst. Appl. Microbiol.">
        <title>Roseomonas hellenica sp. nov., isolated from roots of wild-growing Alkanna tinctoria.</title>
        <authorList>
            <person name="Rat A."/>
            <person name="Naranjo H.D."/>
            <person name="Lebbe L."/>
            <person name="Cnockaert M."/>
            <person name="Krigas N."/>
            <person name="Grigoriadou K."/>
            <person name="Maloupa E."/>
            <person name="Willems A."/>
        </authorList>
    </citation>
    <scope>NUCLEOTIDE SEQUENCE [LARGE SCALE GENOMIC DNA]</scope>
    <source>
        <strain evidence="2">LMG 31523</strain>
    </source>
</reference>
<evidence type="ECO:0000313" key="2">
    <source>
        <dbReference type="Proteomes" id="UP001196870"/>
    </source>
</evidence>
<organism evidence="1 2">
    <name type="scientific">Plastoroseomonas hellenica</name>
    <dbReference type="NCBI Taxonomy" id="2687306"/>
    <lineage>
        <taxon>Bacteria</taxon>
        <taxon>Pseudomonadati</taxon>
        <taxon>Pseudomonadota</taxon>
        <taxon>Alphaproteobacteria</taxon>
        <taxon>Acetobacterales</taxon>
        <taxon>Acetobacteraceae</taxon>
        <taxon>Plastoroseomonas</taxon>
    </lineage>
</organism>
<comment type="caution">
    <text evidence="1">The sequence shown here is derived from an EMBL/GenBank/DDBJ whole genome shotgun (WGS) entry which is preliminary data.</text>
</comment>
<dbReference type="EMBL" id="JAAGBB010000086">
    <property type="protein sequence ID" value="MBR0669156.1"/>
    <property type="molecule type" value="Genomic_DNA"/>
</dbReference>
<protein>
    <submittedName>
        <fullName evidence="1">Uncharacterized protein</fullName>
    </submittedName>
</protein>
<accession>A0ABS5F9B4</accession>
<evidence type="ECO:0000313" key="1">
    <source>
        <dbReference type="EMBL" id="MBR0669156.1"/>
    </source>
</evidence>
<gene>
    <name evidence="1" type="ORF">GXW71_32700</name>
</gene>